<reference evidence="11" key="1">
    <citation type="submission" date="2022-01" db="EMBL/GenBank/DDBJ databases">
        <authorList>
            <person name="King R."/>
        </authorList>
    </citation>
    <scope>NUCLEOTIDE SEQUENCE</scope>
</reference>
<dbReference type="Proteomes" id="UP001153737">
    <property type="component" value="Chromosome 6"/>
</dbReference>
<gene>
    <name evidence="11" type="ORF">PHAECO_LOCUS9810</name>
</gene>
<protein>
    <recommendedName>
        <fullName evidence="13">RIB43A-like with coiled-coils protein 2</fullName>
    </recommendedName>
</protein>
<dbReference type="PANTHER" id="PTHR14517">
    <property type="entry name" value="RIB43A-RELATED"/>
    <property type="match status" value="1"/>
</dbReference>
<reference evidence="11" key="2">
    <citation type="submission" date="2022-10" db="EMBL/GenBank/DDBJ databases">
        <authorList>
            <consortium name="ENA_rothamsted_submissions"/>
            <consortium name="culmorum"/>
            <person name="King R."/>
        </authorList>
    </citation>
    <scope>NUCLEOTIDE SEQUENCE</scope>
</reference>
<dbReference type="PANTHER" id="PTHR14517:SF6">
    <property type="entry name" value="RE41410P"/>
    <property type="match status" value="1"/>
</dbReference>
<keyword evidence="8" id="KW-0966">Cell projection</keyword>
<keyword evidence="3" id="KW-0963">Cytoplasm</keyword>
<evidence type="ECO:0000313" key="12">
    <source>
        <dbReference type="Proteomes" id="UP001153737"/>
    </source>
</evidence>
<evidence type="ECO:0000256" key="3">
    <source>
        <dbReference type="ARBA" id="ARBA00022490"/>
    </source>
</evidence>
<feature type="coiled-coil region" evidence="10">
    <location>
        <begin position="159"/>
        <end position="193"/>
    </location>
</feature>
<evidence type="ECO:0008006" key="13">
    <source>
        <dbReference type="Google" id="ProtNLM"/>
    </source>
</evidence>
<evidence type="ECO:0000256" key="5">
    <source>
        <dbReference type="ARBA" id="ARBA00023054"/>
    </source>
</evidence>
<keyword evidence="5 10" id="KW-0175">Coiled coil</keyword>
<organism evidence="11 12">
    <name type="scientific">Phaedon cochleariae</name>
    <name type="common">Mustard beetle</name>
    <dbReference type="NCBI Taxonomy" id="80249"/>
    <lineage>
        <taxon>Eukaryota</taxon>
        <taxon>Metazoa</taxon>
        <taxon>Ecdysozoa</taxon>
        <taxon>Arthropoda</taxon>
        <taxon>Hexapoda</taxon>
        <taxon>Insecta</taxon>
        <taxon>Pterygota</taxon>
        <taxon>Neoptera</taxon>
        <taxon>Endopterygota</taxon>
        <taxon>Coleoptera</taxon>
        <taxon>Polyphaga</taxon>
        <taxon>Cucujiformia</taxon>
        <taxon>Chrysomeloidea</taxon>
        <taxon>Chrysomelidae</taxon>
        <taxon>Chrysomelinae</taxon>
        <taxon>Chrysomelini</taxon>
        <taxon>Phaedon</taxon>
    </lineage>
</organism>
<evidence type="ECO:0000256" key="10">
    <source>
        <dbReference type="SAM" id="Coils"/>
    </source>
</evidence>
<evidence type="ECO:0000256" key="2">
    <source>
        <dbReference type="ARBA" id="ARBA00006875"/>
    </source>
</evidence>
<dbReference type="InterPro" id="IPR008805">
    <property type="entry name" value="RIB43A"/>
</dbReference>
<evidence type="ECO:0000256" key="7">
    <source>
        <dbReference type="ARBA" id="ARBA00023212"/>
    </source>
</evidence>
<dbReference type="OrthoDB" id="429119at2759"/>
<keyword evidence="6" id="KW-0969">Cilium</keyword>
<dbReference type="Pfam" id="PF05914">
    <property type="entry name" value="RIB43A"/>
    <property type="match status" value="1"/>
</dbReference>
<evidence type="ECO:0000256" key="4">
    <source>
        <dbReference type="ARBA" id="ARBA00022846"/>
    </source>
</evidence>
<accession>A0A9P0DSJ2</accession>
<dbReference type="AlphaFoldDB" id="A0A9P0DSJ2"/>
<dbReference type="EMBL" id="OU896712">
    <property type="protein sequence ID" value="CAH1174094.1"/>
    <property type="molecule type" value="Genomic_DNA"/>
</dbReference>
<sequence length="381" mass="45419">MLNLQLMTERDRREAAAIERRRALEEERKKRIFNPRSRVIGVDAEILKIQCEEKRRNDEEQQRIDKLFEDQLKKADKIAVALEQKEKEERWRVQQEINNFRKNYQKPEDRREFDLNDPELIKKQLPSRIRDDDPRLGISSAQKFEGEDLSSEQRAKVQNEEIRSWLDQQMREKERAEKERKAAEDAYKAAVIARDQRAVELDMMEKDCRKKLQEACLRFNKALADEKCSQKSAENRQTTDDNLAEICNFLSSDLLTENPDVAQSNLGLGRAIGFLYKGMTNEQRRKVREDQLAQIEEKRKRKELENRMNGEMDNYINGIQRTISLMDRESQIKQRERNRNLAEENKKMAEEQNSHKKFLEKIVYANVPTEEFYDQFNRSSR</sequence>
<comment type="subcellular location">
    <subcellularLocation>
        <location evidence="1">Cytoplasm</location>
        <location evidence="1">Cytoskeleton</location>
        <location evidence="1">Flagellum axoneme</location>
    </subcellularLocation>
</comment>
<evidence type="ECO:0000256" key="6">
    <source>
        <dbReference type="ARBA" id="ARBA00023069"/>
    </source>
</evidence>
<comment type="similarity">
    <text evidence="2">Belongs to the RIB43A family.</text>
</comment>
<evidence type="ECO:0000256" key="8">
    <source>
        <dbReference type="ARBA" id="ARBA00023273"/>
    </source>
</evidence>
<proteinExistence type="inferred from homology"/>
<evidence type="ECO:0000313" key="11">
    <source>
        <dbReference type="EMBL" id="CAH1174094.1"/>
    </source>
</evidence>
<name>A0A9P0DSJ2_PHACE</name>
<keyword evidence="12" id="KW-1185">Reference proteome</keyword>
<comment type="subunit">
    <text evidence="9">Microtubule inner protein component of sperm flagellar doublet microtubules.</text>
</comment>
<evidence type="ECO:0000256" key="9">
    <source>
        <dbReference type="ARBA" id="ARBA00046435"/>
    </source>
</evidence>
<keyword evidence="4" id="KW-0282">Flagellum</keyword>
<evidence type="ECO:0000256" key="1">
    <source>
        <dbReference type="ARBA" id="ARBA00004611"/>
    </source>
</evidence>
<keyword evidence="7" id="KW-0206">Cytoskeleton</keyword>
<feature type="coiled-coil region" evidence="10">
    <location>
        <begin position="285"/>
        <end position="361"/>
    </location>
</feature>